<keyword evidence="8" id="KW-0677">Repeat</keyword>
<keyword evidence="13" id="KW-0732">Signal</keyword>
<organism evidence="15 16">
    <name type="scientific">Sphingopyxis flava</name>
    <dbReference type="NCBI Taxonomy" id="1507287"/>
    <lineage>
        <taxon>Bacteria</taxon>
        <taxon>Pseudomonadati</taxon>
        <taxon>Pseudomonadota</taxon>
        <taxon>Alphaproteobacteria</taxon>
        <taxon>Sphingomonadales</taxon>
        <taxon>Sphingomonadaceae</taxon>
        <taxon>Sphingopyxis</taxon>
    </lineage>
</organism>
<dbReference type="CDD" id="cd11020">
    <property type="entry name" value="CuRO_1_CuNIR"/>
    <property type="match status" value="1"/>
</dbReference>
<accession>A0A1T5DYN3</accession>
<dbReference type="PANTHER" id="PTHR11709">
    <property type="entry name" value="MULTI-COPPER OXIDASE"/>
    <property type="match status" value="1"/>
</dbReference>
<dbReference type="Gene3D" id="2.60.40.420">
    <property type="entry name" value="Cupredoxins - blue copper proteins"/>
    <property type="match status" value="2"/>
</dbReference>
<evidence type="ECO:0000256" key="6">
    <source>
        <dbReference type="ARBA" id="ARBA00017290"/>
    </source>
</evidence>
<evidence type="ECO:0000256" key="7">
    <source>
        <dbReference type="ARBA" id="ARBA00022723"/>
    </source>
</evidence>
<feature type="chain" id="PRO_5012640056" description="Copper-containing nitrite reductase" evidence="13">
    <location>
        <begin position="23"/>
        <end position="307"/>
    </location>
</feature>
<dbReference type="PANTHER" id="PTHR11709:SF394">
    <property type="entry name" value="FI03373P-RELATED"/>
    <property type="match status" value="1"/>
</dbReference>
<comment type="catalytic activity">
    <reaction evidence="11">
        <text>nitric oxide + Fe(III)-[cytochrome c] + H2O = Fe(II)-[cytochrome c] + nitrite + 2 H(+)</text>
        <dbReference type="Rhea" id="RHEA:15233"/>
        <dbReference type="Rhea" id="RHEA-COMP:10350"/>
        <dbReference type="Rhea" id="RHEA-COMP:14399"/>
        <dbReference type="ChEBI" id="CHEBI:15377"/>
        <dbReference type="ChEBI" id="CHEBI:15378"/>
        <dbReference type="ChEBI" id="CHEBI:16301"/>
        <dbReference type="ChEBI" id="CHEBI:16480"/>
        <dbReference type="ChEBI" id="CHEBI:29033"/>
        <dbReference type="ChEBI" id="CHEBI:29034"/>
        <dbReference type="EC" id="1.7.2.1"/>
    </reaction>
</comment>
<evidence type="ECO:0000256" key="12">
    <source>
        <dbReference type="PIRSR" id="PIRSR601287-1"/>
    </source>
</evidence>
<feature type="signal peptide" evidence="13">
    <location>
        <begin position="1"/>
        <end position="22"/>
    </location>
</feature>
<comment type="subunit">
    <text evidence="4">Homotrimer.</text>
</comment>
<evidence type="ECO:0000256" key="5">
    <source>
        <dbReference type="ARBA" id="ARBA00011882"/>
    </source>
</evidence>
<gene>
    <name evidence="15" type="ORF">SAMN06295937_101755</name>
</gene>
<evidence type="ECO:0000313" key="16">
    <source>
        <dbReference type="Proteomes" id="UP000190044"/>
    </source>
</evidence>
<comment type="cofactor">
    <cofactor evidence="2 12">
        <name>Cu(2+)</name>
        <dbReference type="ChEBI" id="CHEBI:29036"/>
    </cofactor>
</comment>
<evidence type="ECO:0000256" key="10">
    <source>
        <dbReference type="ARBA" id="ARBA00023008"/>
    </source>
</evidence>
<keyword evidence="9" id="KW-0560">Oxidoreductase</keyword>
<dbReference type="OrthoDB" id="9757546at2"/>
<dbReference type="Pfam" id="PF07732">
    <property type="entry name" value="Cu-oxidase_3"/>
    <property type="match status" value="1"/>
</dbReference>
<feature type="binding site" description="type 1 copper site" evidence="12">
    <location>
        <position position="81"/>
    </location>
    <ligand>
        <name>Cu cation</name>
        <dbReference type="ChEBI" id="CHEBI:23378"/>
        <label>1</label>
    </ligand>
</feature>
<evidence type="ECO:0000256" key="3">
    <source>
        <dbReference type="ARBA" id="ARBA00010609"/>
    </source>
</evidence>
<comment type="similarity">
    <text evidence="3">Belongs to the multicopper oxidase family.</text>
</comment>
<keyword evidence="16" id="KW-1185">Reference proteome</keyword>
<proteinExistence type="inferred from homology"/>
<evidence type="ECO:0000256" key="1">
    <source>
        <dbReference type="ARBA" id="ARBA00001960"/>
    </source>
</evidence>
<evidence type="ECO:0000259" key="14">
    <source>
        <dbReference type="Pfam" id="PF07732"/>
    </source>
</evidence>
<evidence type="ECO:0000256" key="4">
    <source>
        <dbReference type="ARBA" id="ARBA00011233"/>
    </source>
</evidence>
<feature type="domain" description="Plastocyanin-like" evidence="14">
    <location>
        <begin position="41"/>
        <end position="143"/>
    </location>
</feature>
<dbReference type="GO" id="GO:0005507">
    <property type="term" value="F:copper ion binding"/>
    <property type="evidence" value="ECO:0007669"/>
    <property type="project" value="InterPro"/>
</dbReference>
<dbReference type="EC" id="1.7.2.1" evidence="5"/>
<dbReference type="GO" id="GO:0050421">
    <property type="term" value="F:nitrite reductase (NO-forming) activity"/>
    <property type="evidence" value="ECO:0007669"/>
    <property type="project" value="UniProtKB-EC"/>
</dbReference>
<dbReference type="InterPro" id="IPR045087">
    <property type="entry name" value="Cu-oxidase_fam"/>
</dbReference>
<feature type="binding site" description="type 1 copper site" evidence="12">
    <location>
        <position position="121"/>
    </location>
    <ligand>
        <name>Cu cation</name>
        <dbReference type="ChEBI" id="CHEBI:23378"/>
        <label>1</label>
    </ligand>
</feature>
<sequence length="307" mass="33111">MRRSILLAASAFIAMASQPSFAKEVTLTLTAKEVSLPIDNKGTMQASWTFEGQVPGPLLRVTEGDTVTIVLTNDATSKNSHSIDLHAARVDVVQDFEAIKPGETKTFQFVATHPGAFYYHCGSDPMYQHIARGMFGVILVDPKDPNALPKADREYVLVQSEVYANPDNLHSIMKSDWSNVVFNGVAFKYDPVHDPAATKMLVAKPGERVRVYFINAGPNEFSSLHPIAGIWDAVYPSGNPANKKVGMQSMVVGPGDGATFDLISPVEGANVIVDHSMSHAHTGAMAVLMFSNDADPAMGRGDLILVP</sequence>
<dbReference type="EMBL" id="FUYP01000017">
    <property type="protein sequence ID" value="SKB76613.1"/>
    <property type="molecule type" value="Genomic_DNA"/>
</dbReference>
<dbReference type="Proteomes" id="UP000190044">
    <property type="component" value="Unassembled WGS sequence"/>
</dbReference>
<feature type="binding site" description="type 1 copper site" evidence="12">
    <location>
        <position position="275"/>
    </location>
    <ligand>
        <name>Cu cation</name>
        <dbReference type="ChEBI" id="CHEBI:23378"/>
        <label>1</label>
    </ligand>
</feature>
<keyword evidence="10 12" id="KW-0186">Copper</keyword>
<feature type="binding site" description="type 1 copper site" evidence="12">
    <location>
        <position position="86"/>
    </location>
    <ligand>
        <name>Cu cation</name>
        <dbReference type="ChEBI" id="CHEBI:23378"/>
        <label>1</label>
    </ligand>
</feature>
<feature type="binding site" description="type 1 copper site" evidence="12">
    <location>
        <position position="120"/>
    </location>
    <ligand>
        <name>Cu cation</name>
        <dbReference type="ChEBI" id="CHEBI:23378"/>
        <label>1</label>
    </ligand>
</feature>
<evidence type="ECO:0000313" key="15">
    <source>
        <dbReference type="EMBL" id="SKB76613.1"/>
    </source>
</evidence>
<evidence type="ECO:0000256" key="13">
    <source>
        <dbReference type="SAM" id="SignalP"/>
    </source>
</evidence>
<evidence type="ECO:0000256" key="11">
    <source>
        <dbReference type="ARBA" id="ARBA00049340"/>
    </source>
</evidence>
<comment type="cofactor">
    <cofactor evidence="1 12">
        <name>Cu(+)</name>
        <dbReference type="ChEBI" id="CHEBI:49552"/>
    </cofactor>
</comment>
<evidence type="ECO:0000256" key="9">
    <source>
        <dbReference type="ARBA" id="ARBA00023002"/>
    </source>
</evidence>
<dbReference type="CDD" id="cd04208">
    <property type="entry name" value="CuRO_2_CuNIR"/>
    <property type="match status" value="1"/>
</dbReference>
<evidence type="ECO:0000256" key="2">
    <source>
        <dbReference type="ARBA" id="ARBA00001973"/>
    </source>
</evidence>
<dbReference type="InterPro" id="IPR008972">
    <property type="entry name" value="Cupredoxin"/>
</dbReference>
<feature type="binding site" description="type 1 copper site" evidence="12">
    <location>
        <position position="129"/>
    </location>
    <ligand>
        <name>Cu cation</name>
        <dbReference type="ChEBI" id="CHEBI:23378"/>
        <label>1</label>
    </ligand>
</feature>
<protein>
    <recommendedName>
        <fullName evidence="6">Copper-containing nitrite reductase</fullName>
        <ecNumber evidence="5">1.7.2.1</ecNumber>
    </recommendedName>
</protein>
<name>A0A1T5DYN3_9SPHN</name>
<feature type="binding site" description="type 1 copper site" evidence="12">
    <location>
        <position position="134"/>
    </location>
    <ligand>
        <name>Cu cation</name>
        <dbReference type="ChEBI" id="CHEBI:23378"/>
        <label>1</label>
    </ligand>
</feature>
<dbReference type="PRINTS" id="PR00695">
    <property type="entry name" value="CUNO2RDTASE"/>
</dbReference>
<evidence type="ECO:0000256" key="8">
    <source>
        <dbReference type="ARBA" id="ARBA00022737"/>
    </source>
</evidence>
<dbReference type="SUPFAM" id="SSF49503">
    <property type="entry name" value="Cupredoxins"/>
    <property type="match status" value="2"/>
</dbReference>
<dbReference type="AlphaFoldDB" id="A0A1T5DYN3"/>
<dbReference type="InterPro" id="IPR011707">
    <property type="entry name" value="Cu-oxidase-like_N"/>
</dbReference>
<reference evidence="16" key="1">
    <citation type="submission" date="2017-02" db="EMBL/GenBank/DDBJ databases">
        <authorList>
            <person name="Varghese N."/>
            <person name="Submissions S."/>
        </authorList>
    </citation>
    <scope>NUCLEOTIDE SEQUENCE [LARGE SCALE GENOMIC DNA]</scope>
    <source>
        <strain evidence="16">R11H</strain>
    </source>
</reference>
<dbReference type="InterPro" id="IPR001287">
    <property type="entry name" value="NO2-reductase_Cu"/>
</dbReference>
<keyword evidence="7 12" id="KW-0479">Metal-binding</keyword>